<dbReference type="EMBL" id="CP001965">
    <property type="protein sequence ID" value="ADE13171.1"/>
    <property type="molecule type" value="Genomic_DNA"/>
</dbReference>
<dbReference type="OrthoDB" id="369729at2"/>
<dbReference type="InterPro" id="IPR006860">
    <property type="entry name" value="FecR"/>
</dbReference>
<protein>
    <recommendedName>
        <fullName evidence="2">FecR protein domain-containing protein</fullName>
    </recommendedName>
</protein>
<accession>D5CQF0</accession>
<dbReference type="Proteomes" id="UP000001625">
    <property type="component" value="Chromosome"/>
</dbReference>
<gene>
    <name evidence="3" type="ordered locus">Slit_2946</name>
</gene>
<feature type="domain" description="FecR protein" evidence="2">
    <location>
        <begin position="59"/>
        <end position="146"/>
    </location>
</feature>
<feature type="signal peptide" evidence="1">
    <location>
        <begin position="1"/>
        <end position="24"/>
    </location>
</feature>
<dbReference type="PANTHER" id="PTHR38731:SF1">
    <property type="entry name" value="FECR PROTEIN DOMAIN-CONTAINING PROTEIN"/>
    <property type="match status" value="1"/>
</dbReference>
<keyword evidence="1" id="KW-0732">Signal</keyword>
<dbReference type="AlphaFoldDB" id="D5CQF0"/>
<dbReference type="RefSeq" id="WP_013031067.1">
    <property type="nucleotide sequence ID" value="NC_013959.1"/>
</dbReference>
<dbReference type="HOGENOM" id="CLU_122741_0_0_4"/>
<name>D5CQF0_SIDLE</name>
<sequence length="150" mass="16075" precursor="true">MNAWKSRLSWTVAAIFLSATTAFADEVIGTVKSVKGEVSIVRSNAYIMGISGMQLMEIDKIITGPDSAVGVTLQDGTLMSFGSKSVSQLNRFRYDPARQNGNMLVTLSKGSMRFVTGLLGKRNPSAVSIRTPTSTIAVYGTDFIVSVGKE</sequence>
<organism evidence="3 4">
    <name type="scientific">Sideroxydans lithotrophicus (strain ES-1)</name>
    <dbReference type="NCBI Taxonomy" id="580332"/>
    <lineage>
        <taxon>Bacteria</taxon>
        <taxon>Pseudomonadati</taxon>
        <taxon>Pseudomonadota</taxon>
        <taxon>Betaproteobacteria</taxon>
        <taxon>Nitrosomonadales</taxon>
        <taxon>Gallionellaceae</taxon>
        <taxon>Sideroxydans</taxon>
    </lineage>
</organism>
<dbReference type="STRING" id="580332.Slit_2946"/>
<evidence type="ECO:0000259" key="2">
    <source>
        <dbReference type="Pfam" id="PF04773"/>
    </source>
</evidence>
<proteinExistence type="predicted"/>
<evidence type="ECO:0000313" key="4">
    <source>
        <dbReference type="Proteomes" id="UP000001625"/>
    </source>
</evidence>
<dbReference type="Pfam" id="PF04773">
    <property type="entry name" value="FecR"/>
    <property type="match status" value="1"/>
</dbReference>
<reference evidence="3 4" key="1">
    <citation type="submission" date="2010-03" db="EMBL/GenBank/DDBJ databases">
        <title>Complete sequence of Sideroxydans lithotrophicus ES-1.</title>
        <authorList>
            <consortium name="US DOE Joint Genome Institute"/>
            <person name="Lucas S."/>
            <person name="Copeland A."/>
            <person name="Lapidus A."/>
            <person name="Cheng J.-F."/>
            <person name="Bruce D."/>
            <person name="Goodwin L."/>
            <person name="Pitluck S."/>
            <person name="Munk A.C."/>
            <person name="Detter J.C."/>
            <person name="Han C."/>
            <person name="Tapia R."/>
            <person name="Larimer F."/>
            <person name="Land M."/>
            <person name="Hauser L."/>
            <person name="Kyrpides N."/>
            <person name="Ivanova N."/>
            <person name="Emerson D."/>
            <person name="Woyke T."/>
        </authorList>
    </citation>
    <scope>NUCLEOTIDE SEQUENCE [LARGE SCALE GENOMIC DNA]</scope>
    <source>
        <strain evidence="3 4">ES-1</strain>
    </source>
</reference>
<dbReference type="PANTHER" id="PTHR38731">
    <property type="entry name" value="LIPL45-RELATED LIPOPROTEIN-RELATED"/>
    <property type="match status" value="1"/>
</dbReference>
<dbReference type="KEGG" id="slt:Slit_2946"/>
<evidence type="ECO:0000256" key="1">
    <source>
        <dbReference type="SAM" id="SignalP"/>
    </source>
</evidence>
<dbReference type="eggNOG" id="COG4254">
    <property type="taxonomic scope" value="Bacteria"/>
</dbReference>
<feature type="chain" id="PRO_5003069661" description="FecR protein domain-containing protein" evidence="1">
    <location>
        <begin position="25"/>
        <end position="150"/>
    </location>
</feature>
<keyword evidence="4" id="KW-1185">Reference proteome</keyword>
<evidence type="ECO:0000313" key="3">
    <source>
        <dbReference type="EMBL" id="ADE13171.1"/>
    </source>
</evidence>